<proteinExistence type="predicted"/>
<sequence length="100" mass="11963">MSKCVYIVFRKYKNIPTIYTMEQSLGNGQYNRAHDARMDRERRQREHQEWSSSLTPEQRNLHDEARRQLLEHVRTWAQVVLYGRNGQNSISREDSSVNNP</sequence>
<dbReference type="EMBL" id="MN740002">
    <property type="protein sequence ID" value="QHT82540.1"/>
    <property type="molecule type" value="Genomic_DNA"/>
</dbReference>
<dbReference type="AlphaFoldDB" id="A0A6C0HQA6"/>
<feature type="compositionally biased region" description="Basic and acidic residues" evidence="1">
    <location>
        <begin position="32"/>
        <end position="49"/>
    </location>
</feature>
<reference evidence="2" key="1">
    <citation type="journal article" date="2020" name="Nature">
        <title>Giant virus diversity and host interactions through global metagenomics.</title>
        <authorList>
            <person name="Schulz F."/>
            <person name="Roux S."/>
            <person name="Paez-Espino D."/>
            <person name="Jungbluth S."/>
            <person name="Walsh D.A."/>
            <person name="Denef V.J."/>
            <person name="McMahon K.D."/>
            <person name="Konstantinidis K.T."/>
            <person name="Eloe-Fadrosh E.A."/>
            <person name="Kyrpides N.C."/>
            <person name="Woyke T."/>
        </authorList>
    </citation>
    <scope>NUCLEOTIDE SEQUENCE</scope>
    <source>
        <strain evidence="2">GVMAG-M-3300023184-165</strain>
    </source>
</reference>
<feature type="region of interest" description="Disordered" evidence="1">
    <location>
        <begin position="30"/>
        <end position="59"/>
    </location>
</feature>
<organism evidence="2">
    <name type="scientific">viral metagenome</name>
    <dbReference type="NCBI Taxonomy" id="1070528"/>
    <lineage>
        <taxon>unclassified sequences</taxon>
        <taxon>metagenomes</taxon>
        <taxon>organismal metagenomes</taxon>
    </lineage>
</organism>
<evidence type="ECO:0000313" key="2">
    <source>
        <dbReference type="EMBL" id="QHT82540.1"/>
    </source>
</evidence>
<protein>
    <submittedName>
        <fullName evidence="2">Uncharacterized protein</fullName>
    </submittedName>
</protein>
<name>A0A6C0HQA6_9ZZZZ</name>
<evidence type="ECO:0000256" key="1">
    <source>
        <dbReference type="SAM" id="MobiDB-lite"/>
    </source>
</evidence>
<accession>A0A6C0HQA6</accession>